<proteinExistence type="evidence at transcript level"/>
<evidence type="ECO:0000256" key="5">
    <source>
        <dbReference type="PROSITE-ProRule" id="PRU01248"/>
    </source>
</evidence>
<dbReference type="InterPro" id="IPR011010">
    <property type="entry name" value="DNA_brk_join_enz"/>
</dbReference>
<keyword evidence="3 5" id="KW-0238">DNA-binding</keyword>
<dbReference type="CDD" id="cd00801">
    <property type="entry name" value="INT_P4_C"/>
    <property type="match status" value="1"/>
</dbReference>
<keyword evidence="4" id="KW-0233">DNA recombination</keyword>
<comment type="similarity">
    <text evidence="1">Belongs to the 'phage' integrase family.</text>
</comment>
<feature type="domain" description="Tyr recombinase" evidence="6">
    <location>
        <begin position="201"/>
        <end position="379"/>
    </location>
</feature>
<dbReference type="InterPro" id="IPR013762">
    <property type="entry name" value="Integrase-like_cat_sf"/>
</dbReference>
<protein>
    <submittedName>
        <fullName evidence="8">Integrase-like gene 1</fullName>
    </submittedName>
</protein>
<dbReference type="InterPro" id="IPR010998">
    <property type="entry name" value="Integrase_recombinase_N"/>
</dbReference>
<dbReference type="InterPro" id="IPR053876">
    <property type="entry name" value="Phage_int_M"/>
</dbReference>
<evidence type="ECO:0000259" key="6">
    <source>
        <dbReference type="PROSITE" id="PS51898"/>
    </source>
</evidence>
<dbReference type="EMBL" id="AF251435">
    <property type="protein sequence ID" value="AAK49816.1"/>
    <property type="molecule type" value="mRNA"/>
</dbReference>
<dbReference type="PROSITE" id="PS51898">
    <property type="entry name" value="TYR_RECOMBINASE"/>
    <property type="match status" value="1"/>
</dbReference>
<dbReference type="PANTHER" id="PTHR30629:SF2">
    <property type="entry name" value="PROPHAGE INTEGRASE INTS-RELATED"/>
    <property type="match status" value="1"/>
</dbReference>
<dbReference type="InterPro" id="IPR025166">
    <property type="entry name" value="Integrase_DNA_bind_dom"/>
</dbReference>
<accession>Q93UI5</accession>
<organism evidence="8">
    <name type="scientific">Escherichia coli</name>
    <dbReference type="NCBI Taxonomy" id="562"/>
    <lineage>
        <taxon>Bacteria</taxon>
        <taxon>Pseudomonadati</taxon>
        <taxon>Pseudomonadota</taxon>
        <taxon>Gammaproteobacteria</taxon>
        <taxon>Enterobacterales</taxon>
        <taxon>Enterobacteriaceae</taxon>
        <taxon>Escherichia</taxon>
    </lineage>
</organism>
<dbReference type="Pfam" id="PF00589">
    <property type="entry name" value="Phage_integrase"/>
    <property type="match status" value="1"/>
</dbReference>
<reference evidence="8" key="1">
    <citation type="journal article" date="2002" name="Mol. Med.">
        <title>ILG1 : a new integrase-like gene that is a marker of bacterial contamination by the laboratory Escherichia coli strain TOP10F'.</title>
        <authorList>
            <person name="Tian W."/>
            <person name="Chua K."/>
            <person name="Strober W."/>
            <person name="Chu C.C."/>
        </authorList>
    </citation>
    <scope>NUCLEOTIDE SEQUENCE</scope>
    <source>
        <strain evidence="8">TOP10F'</strain>
    </source>
</reference>
<evidence type="ECO:0000256" key="2">
    <source>
        <dbReference type="ARBA" id="ARBA00022908"/>
    </source>
</evidence>
<dbReference type="InterPro" id="IPR038488">
    <property type="entry name" value="Integrase_DNA-bd_sf"/>
</dbReference>
<dbReference type="PROSITE" id="PS51900">
    <property type="entry name" value="CB"/>
    <property type="match status" value="1"/>
</dbReference>
<sequence>MPLTDLKVRSLTTPGRYADGGGMYLQITASGGRYWRMKYRHGGKEKLLAFGVYPLVGIKEARDKLFYAKQALSRGEDPGATKKLAKFQAEQDAANTFKAVAEDWLDHQAGRWEAITLSRTRASLEADVYPTLGSLPISSITPRQVMDVVKKIEKRGASEIATRVLQRIKSIFRYGTTHQRIERNTMADLVPSEILKPRRVQHRAALAPAQLPEFLKKLASYEGEPHTVNALHLLMLTAARPGEVRGARWDEIDLKAKLWRIPPERMKMRSEHVVPLSSEAVAAIEAMRPLSGNRDLVFPSPFYPSKPLSENTFNSAMARMGYKYLATAHGFRALFSTVANESGWSADAIERQLAHAERNQVRAAYDRGVRLPERVKMMNWWAQYLAERKAGKAISSPEVQE</sequence>
<dbReference type="GO" id="GO:0006310">
    <property type="term" value="P:DNA recombination"/>
    <property type="evidence" value="ECO:0007669"/>
    <property type="project" value="UniProtKB-KW"/>
</dbReference>
<dbReference type="AlphaFoldDB" id="Q93UI5"/>
<feature type="domain" description="Core-binding (CB)" evidence="7">
    <location>
        <begin position="95"/>
        <end position="176"/>
    </location>
</feature>
<dbReference type="GO" id="GO:0003677">
    <property type="term" value="F:DNA binding"/>
    <property type="evidence" value="ECO:0007669"/>
    <property type="project" value="UniProtKB-UniRule"/>
</dbReference>
<evidence type="ECO:0000256" key="3">
    <source>
        <dbReference type="ARBA" id="ARBA00023125"/>
    </source>
</evidence>
<evidence type="ECO:0000256" key="4">
    <source>
        <dbReference type="ARBA" id="ARBA00023172"/>
    </source>
</evidence>
<keyword evidence="2" id="KW-0229">DNA integration</keyword>
<dbReference type="Gene3D" id="1.10.443.10">
    <property type="entry name" value="Intergrase catalytic core"/>
    <property type="match status" value="1"/>
</dbReference>
<evidence type="ECO:0000313" key="8">
    <source>
        <dbReference type="EMBL" id="AAK49816.1"/>
    </source>
</evidence>
<name>Q93UI5_ECOLX</name>
<dbReference type="Gene3D" id="3.30.160.390">
    <property type="entry name" value="Integrase, DNA-binding domain"/>
    <property type="match status" value="1"/>
</dbReference>
<dbReference type="InterPro" id="IPR050808">
    <property type="entry name" value="Phage_Integrase"/>
</dbReference>
<dbReference type="PANTHER" id="PTHR30629">
    <property type="entry name" value="PROPHAGE INTEGRASE"/>
    <property type="match status" value="1"/>
</dbReference>
<dbReference type="Gene3D" id="1.10.150.130">
    <property type="match status" value="1"/>
</dbReference>
<evidence type="ECO:0000259" key="7">
    <source>
        <dbReference type="PROSITE" id="PS51900"/>
    </source>
</evidence>
<dbReference type="InterPro" id="IPR002104">
    <property type="entry name" value="Integrase_catalytic"/>
</dbReference>
<dbReference type="Pfam" id="PF22022">
    <property type="entry name" value="Phage_int_M"/>
    <property type="match status" value="1"/>
</dbReference>
<dbReference type="InterPro" id="IPR044068">
    <property type="entry name" value="CB"/>
</dbReference>
<dbReference type="GO" id="GO:0015074">
    <property type="term" value="P:DNA integration"/>
    <property type="evidence" value="ECO:0007669"/>
    <property type="project" value="UniProtKB-KW"/>
</dbReference>
<dbReference type="SUPFAM" id="SSF56349">
    <property type="entry name" value="DNA breaking-rejoining enzymes"/>
    <property type="match status" value="1"/>
</dbReference>
<evidence type="ECO:0000256" key="1">
    <source>
        <dbReference type="ARBA" id="ARBA00008857"/>
    </source>
</evidence>
<dbReference type="Pfam" id="PF13356">
    <property type="entry name" value="Arm-DNA-bind_3"/>
    <property type="match status" value="1"/>
</dbReference>